<evidence type="ECO:0000313" key="2">
    <source>
        <dbReference type="Proteomes" id="UP001497516"/>
    </source>
</evidence>
<dbReference type="PANTHER" id="PTHR31579">
    <property type="entry name" value="OS03G0796600 PROTEIN"/>
    <property type="match status" value="1"/>
</dbReference>
<dbReference type="Proteomes" id="UP001497516">
    <property type="component" value="Chromosome 2"/>
</dbReference>
<proteinExistence type="predicted"/>
<accession>A0AAV2DI88</accession>
<dbReference type="InterPro" id="IPR006502">
    <property type="entry name" value="PDDEXK-like"/>
</dbReference>
<dbReference type="NCBIfam" id="TIGR01615">
    <property type="entry name" value="A_thal_3542"/>
    <property type="match status" value="1"/>
</dbReference>
<protein>
    <recommendedName>
        <fullName evidence="3">DUF506 family protein</fullName>
    </recommendedName>
</protein>
<dbReference type="PANTHER" id="PTHR31579:SF42">
    <property type="entry name" value="DUF506 FAMILY PROTEIN (DUF506)"/>
    <property type="match status" value="1"/>
</dbReference>
<dbReference type="EMBL" id="OZ034815">
    <property type="protein sequence ID" value="CAL1373112.1"/>
    <property type="molecule type" value="Genomic_DNA"/>
</dbReference>
<organism evidence="1 2">
    <name type="scientific">Linum trigynum</name>
    <dbReference type="NCBI Taxonomy" id="586398"/>
    <lineage>
        <taxon>Eukaryota</taxon>
        <taxon>Viridiplantae</taxon>
        <taxon>Streptophyta</taxon>
        <taxon>Embryophyta</taxon>
        <taxon>Tracheophyta</taxon>
        <taxon>Spermatophyta</taxon>
        <taxon>Magnoliopsida</taxon>
        <taxon>eudicotyledons</taxon>
        <taxon>Gunneridae</taxon>
        <taxon>Pentapetalae</taxon>
        <taxon>rosids</taxon>
        <taxon>fabids</taxon>
        <taxon>Malpighiales</taxon>
        <taxon>Linaceae</taxon>
        <taxon>Linum</taxon>
    </lineage>
</organism>
<evidence type="ECO:0000313" key="1">
    <source>
        <dbReference type="EMBL" id="CAL1373112.1"/>
    </source>
</evidence>
<name>A0AAV2DI88_9ROSI</name>
<gene>
    <name evidence="1" type="ORF">LTRI10_LOCUS15062</name>
</gene>
<dbReference type="AlphaFoldDB" id="A0AAV2DI88"/>
<keyword evidence="2" id="KW-1185">Reference proteome</keyword>
<evidence type="ECO:0008006" key="3">
    <source>
        <dbReference type="Google" id="ProtNLM"/>
    </source>
</evidence>
<reference evidence="1 2" key="1">
    <citation type="submission" date="2024-04" db="EMBL/GenBank/DDBJ databases">
        <authorList>
            <person name="Fracassetti M."/>
        </authorList>
    </citation>
    <scope>NUCLEOTIDE SEQUENCE [LARGE SCALE GENOMIC DNA]</scope>
</reference>
<dbReference type="Pfam" id="PF04720">
    <property type="entry name" value="PDDEXK_6"/>
    <property type="match status" value="1"/>
</dbReference>
<sequence length="305" mass="34453">MTRRFNRQLAAAFDEAALAIKDKGPCESSGSEHFTPDDSFPAADLSDLVNSFFEGDYNRNRTKKREKDFQESNRDDEEFDGGRMRTVIDELEKLLKGDDEGGREERERIRYLTEQALATGIGDRSSDGFKRRLMTRLRDAGLEAGLCKSRWEKTGTRCGGQHDYIDVKLGDGKRYIVEVFLATEFELARPKLDFSALLRSIPDVFVGRPEELKQVVRLMCGAVRRSMEAAEMRVPPWRRTLFMEAKWFGPYRRTVNRAPSNNDREARPARRAVGFGLVVDGHGTAVTRGKVGLLKVSHLTAALAG</sequence>